<organism evidence="1 2">
    <name type="scientific">Helicobacter ailurogastricus</name>
    <dbReference type="NCBI Taxonomy" id="1578720"/>
    <lineage>
        <taxon>Bacteria</taxon>
        <taxon>Pseudomonadati</taxon>
        <taxon>Campylobacterota</taxon>
        <taxon>Epsilonproteobacteria</taxon>
        <taxon>Campylobacterales</taxon>
        <taxon>Helicobacteraceae</taxon>
        <taxon>Helicobacter</taxon>
    </lineage>
</organism>
<sequence length="39" mass="4568">MPYNRFDPQKNTDKHPPLIFSFNEASTRLKTPLFLSSND</sequence>
<evidence type="ECO:0000313" key="2">
    <source>
        <dbReference type="Proteomes" id="UP000043437"/>
    </source>
</evidence>
<gene>
    <name evidence="1" type="ORF">HAL07_06220</name>
</gene>
<dbReference type="EMBL" id="CDMG01000004">
    <property type="protein sequence ID" value="CRI32147.1"/>
    <property type="molecule type" value="Genomic_DNA"/>
</dbReference>
<accession>A0A0K2Y399</accession>
<reference evidence="2" key="1">
    <citation type="submission" date="2014-12" db="EMBL/GenBank/DDBJ databases">
        <authorList>
            <person name="Jaenicke S."/>
        </authorList>
    </citation>
    <scope>NUCLEOTIDE SEQUENCE [LARGE SCALE GENOMIC DNA]</scope>
</reference>
<proteinExistence type="predicted"/>
<dbReference type="AlphaFoldDB" id="A0A0K2Y399"/>
<name>A0A0K2Y399_9HELI</name>
<protein>
    <submittedName>
        <fullName evidence="1">Uncharacterized protein</fullName>
    </submittedName>
</protein>
<dbReference type="Proteomes" id="UP000043437">
    <property type="component" value="Unassembled WGS sequence"/>
</dbReference>
<evidence type="ECO:0000313" key="1">
    <source>
        <dbReference type="EMBL" id="CRI32147.1"/>
    </source>
</evidence>